<proteinExistence type="predicted"/>
<evidence type="ECO:0000256" key="1">
    <source>
        <dbReference type="SAM" id="MobiDB-lite"/>
    </source>
</evidence>
<gene>
    <name evidence="3" type="ORF">SSX86_001663</name>
</gene>
<dbReference type="PANTHER" id="PTHR12436:SF17">
    <property type="entry name" value="SAC3 FAMILY PROTEIN B"/>
    <property type="match status" value="1"/>
</dbReference>
<organism evidence="3 4">
    <name type="scientific">Deinandra increscens subsp. villosa</name>
    <dbReference type="NCBI Taxonomy" id="3103831"/>
    <lineage>
        <taxon>Eukaryota</taxon>
        <taxon>Viridiplantae</taxon>
        <taxon>Streptophyta</taxon>
        <taxon>Embryophyta</taxon>
        <taxon>Tracheophyta</taxon>
        <taxon>Spermatophyta</taxon>
        <taxon>Magnoliopsida</taxon>
        <taxon>eudicotyledons</taxon>
        <taxon>Gunneridae</taxon>
        <taxon>Pentapetalae</taxon>
        <taxon>asterids</taxon>
        <taxon>campanulids</taxon>
        <taxon>Asterales</taxon>
        <taxon>Asteraceae</taxon>
        <taxon>Asteroideae</taxon>
        <taxon>Heliantheae alliance</taxon>
        <taxon>Madieae</taxon>
        <taxon>Madiinae</taxon>
        <taxon>Deinandra</taxon>
    </lineage>
</organism>
<dbReference type="FunFam" id="1.25.40.990:FF:000004">
    <property type="entry name" value="Putative peptidase C48 domain family protein"/>
    <property type="match status" value="1"/>
</dbReference>
<protein>
    <recommendedName>
        <fullName evidence="2">PCI domain-containing protein</fullName>
    </recommendedName>
</protein>
<dbReference type="GO" id="GO:0005737">
    <property type="term" value="C:cytoplasm"/>
    <property type="evidence" value="ECO:0007669"/>
    <property type="project" value="TreeGrafter"/>
</dbReference>
<dbReference type="Pfam" id="PF03399">
    <property type="entry name" value="SAC3_GANP"/>
    <property type="match status" value="1"/>
</dbReference>
<feature type="domain" description="PCI" evidence="2">
    <location>
        <begin position="467"/>
        <end position="655"/>
    </location>
</feature>
<dbReference type="Gene3D" id="1.25.40.990">
    <property type="match status" value="1"/>
</dbReference>
<comment type="caution">
    <text evidence="3">The sequence shown here is derived from an EMBL/GenBank/DDBJ whole genome shotgun (WGS) entry which is preliminary data.</text>
</comment>
<dbReference type="InterPro" id="IPR045107">
    <property type="entry name" value="SAC3/GANP/THP3"/>
</dbReference>
<dbReference type="InterPro" id="IPR005062">
    <property type="entry name" value="SAC3/GANP/THP3_conserved"/>
</dbReference>
<accession>A0AAP0DZI6</accession>
<sequence length="1417" mass="159805">MWGARGFDKNSGPGAAPPPSQQTHSLGYRPPSQSPSSWFNGSSLKPDGLPILPSHNRGTEFPALTQAQDLKRTRSPPSHSTYKDVLQGSTNVMGSHPVPQITKFPHSHQKTLPGEGFGPSIETKRPSVSPPRLGIRPSNVWTPPYTDFDKPATNPSELPVPKRTRLPFSTDLGLRGNKSLHDDAERPSVSPPRLSARPGTNVWTPPYTDLDKPSTNPSESSVPKRIRSPYSTDLELRGNKSVHDDGAARELQAKAKRLARFRDELSEPEASYAVNRNQKPLQPDFLGMEKRKFVAEASDMTTGHLRNSNLQIDGEDQDSSTVIIGYCPDMCPEQERAERERKGDLDQYERLDGDRNHTTESLAVKKYTRTAEREASLIRPMEILQKTIDYLLNLLDQPYDDRFLGLYNFLWDRMRAIRMDLRMQHIFNLGAITMLEQMIRLHIIAMHELCEYTKGEGFSEGFDAHLNIEQMNKTSVELFQLYDDHRKNGIEVPSEREFRGYYALLKLDKHPGYKVEASELSLDLAKMTPRIRQAAQVLFARNVARACRSGNFIAFFRLVRNASYLQACLMHAHFGKLRTQALAALHSGLQSNQGIPVTQVAKWLGMEEENMEELLDYHGFSIKEFEEPYMVKEGQFLNGDGEYPLKCSKLVHRKRSATVVADVLSPLPLMESLSPKGLLVDSMQPESPINKEKTQYFSNVFDCHMTDNGGISSVKSDTGLQSMLSTPVVVDDNLCEDHPHLEVASPSSQDIFKTSDSFKSPKFVSTSFTKPSYDKRFRNSLEKHDQSNIVENNVFVQVLPDVQPVEPDPIIHPSFVSIEDEEPENQNQQVANKIEVDTSVDEQVAEAKLKLILRLWRRRAFIKKDLRDRKKLAANAALSSLSLGPPMHHYKEQLNVAGDFDINRVMRERYEKQELLWSRFNVSNVVAATLSERYKYPNCICWKLLFSSLDLEEPGNKVSNRDPASWLRYKLMPENISNHDDNLVASLPGLSIWKKWDYGKSSSDLTCHLSVVRNLQSDNLFEETVLGASAVMFLASEYISWKAQKIRLHNLVSLIPHACRLPLVILSGSHRSSPSTIVENLGLNQVDKSKICSFSVVPIVQSKQIDGLFSDENLRKALEWLASESPVQPAVHCVKTRELVLTHLQFDAHKTSPEKCISAINDALDETIKEICDAAKSNPASWPCPEISLLLNLQSYLPSVGWSSASRIKDLVQALENCKLPNDISWCSLTGTDVSNQKIQLEHLLVTYLSPLMGLPLAEKEASTLVQSCVGLELQGSTYNLIPKWITIFRRIFSWQLTGLSNGAFATAYVLEQHHDDGSRCFEDGLYNLLTSPSLDEMMRVMVRPSIESGYEDMEAAVCKSPVEVEMVVNGEEDPGAEEKNDVEDDEQKLNERRLSRLLEQCNIVQDMIDNKLSIYF</sequence>
<reference evidence="3 4" key="1">
    <citation type="submission" date="2024-04" db="EMBL/GenBank/DDBJ databases">
        <title>The reference genome of an endangered Asteraceae, Deinandra increscens subsp. villosa, native to the Central Coast of California.</title>
        <authorList>
            <person name="Guilliams M."/>
            <person name="Hasenstab-Lehman K."/>
            <person name="Meyer R."/>
            <person name="Mcevoy S."/>
        </authorList>
    </citation>
    <scope>NUCLEOTIDE SEQUENCE [LARGE SCALE GENOMIC DNA]</scope>
    <source>
        <tissue evidence="3">Leaf</tissue>
    </source>
</reference>
<dbReference type="InterPro" id="IPR000717">
    <property type="entry name" value="PCI_dom"/>
</dbReference>
<dbReference type="PANTHER" id="PTHR12436">
    <property type="entry name" value="80 KDA MCM3-ASSOCIATED PROTEIN"/>
    <property type="match status" value="1"/>
</dbReference>
<dbReference type="PROSITE" id="PS50250">
    <property type="entry name" value="PCI"/>
    <property type="match status" value="1"/>
</dbReference>
<dbReference type="Proteomes" id="UP001408789">
    <property type="component" value="Unassembled WGS sequence"/>
</dbReference>
<dbReference type="GO" id="GO:0070390">
    <property type="term" value="C:transcription export complex 2"/>
    <property type="evidence" value="ECO:0007669"/>
    <property type="project" value="TreeGrafter"/>
</dbReference>
<evidence type="ECO:0000313" key="4">
    <source>
        <dbReference type="Proteomes" id="UP001408789"/>
    </source>
</evidence>
<name>A0AAP0DZI6_9ASTR</name>
<evidence type="ECO:0000313" key="3">
    <source>
        <dbReference type="EMBL" id="KAK9079988.1"/>
    </source>
</evidence>
<evidence type="ECO:0000259" key="2">
    <source>
        <dbReference type="PROSITE" id="PS50250"/>
    </source>
</evidence>
<dbReference type="EMBL" id="JBCNJP010000003">
    <property type="protein sequence ID" value="KAK9079988.1"/>
    <property type="molecule type" value="Genomic_DNA"/>
</dbReference>
<feature type="compositionally biased region" description="Polar residues" evidence="1">
    <location>
        <begin position="34"/>
        <end position="43"/>
    </location>
</feature>
<dbReference type="GO" id="GO:0006406">
    <property type="term" value="P:mRNA export from nucleus"/>
    <property type="evidence" value="ECO:0007669"/>
    <property type="project" value="TreeGrafter"/>
</dbReference>
<feature type="region of interest" description="Disordered" evidence="1">
    <location>
        <begin position="1"/>
        <end position="84"/>
    </location>
</feature>
<feature type="region of interest" description="Disordered" evidence="1">
    <location>
        <begin position="116"/>
        <end position="230"/>
    </location>
</feature>
<keyword evidence="4" id="KW-1185">Reference proteome</keyword>